<dbReference type="EMBL" id="CAPB01000039">
    <property type="protein sequence ID" value="CCO95121.1"/>
    <property type="molecule type" value="Genomic_DNA"/>
</dbReference>
<comment type="caution">
    <text evidence="1">The sequence shown here is derived from an EMBL/GenBank/DDBJ whole genome shotgun (WGS) entry which is preliminary data.</text>
</comment>
<evidence type="ECO:0000313" key="1">
    <source>
        <dbReference type="EMBL" id="CCO95121.1"/>
    </source>
</evidence>
<proteinExistence type="predicted"/>
<gene>
    <name evidence="1" type="ORF">BN437_3216</name>
</gene>
<organism evidence="1 2">
    <name type="scientific">Erwinia amylovora NBRC 12687 = CFBP 1232</name>
    <dbReference type="NCBI Taxonomy" id="1219359"/>
    <lineage>
        <taxon>Bacteria</taxon>
        <taxon>Pseudomonadati</taxon>
        <taxon>Pseudomonadota</taxon>
        <taxon>Gammaproteobacteria</taxon>
        <taxon>Enterobacterales</taxon>
        <taxon>Erwiniaceae</taxon>
        <taxon>Erwinia</taxon>
    </lineage>
</organism>
<evidence type="ECO:0000313" key="2">
    <source>
        <dbReference type="Proteomes" id="UP000013111"/>
    </source>
</evidence>
<reference evidence="1 2" key="1">
    <citation type="submission" date="2012-11" db="EMBL/GenBank/DDBJ databases">
        <authorList>
            <person name="Linke B."/>
        </authorList>
    </citation>
    <scope>NUCLEOTIDE SEQUENCE [LARGE SCALE GENOMIC DNA]</scope>
    <source>
        <strain evidence="2">CFBP 1232</strain>
    </source>
</reference>
<accession>A0A830ZY70</accession>
<protein>
    <submittedName>
        <fullName evidence="1">Uncharacterized protein</fullName>
    </submittedName>
</protein>
<dbReference type="AlphaFoldDB" id="A0A830ZY70"/>
<reference evidence="1 2" key="2">
    <citation type="submission" date="2013-04" db="EMBL/GenBank/DDBJ databases">
        <title>Comparative genomics of 12 strains of Erwinia amylovora identifies a pan-genome with a large conserved core and provides insights into host specificity.</title>
        <authorList>
            <person name="Mann R.A."/>
            <person name="Smits T.H.M."/>
            <person name="Buehlmann A."/>
            <person name="Blom J."/>
            <person name="Goesmann A."/>
            <person name="Frey J.E."/>
            <person name="Plummer K.M."/>
            <person name="Beer S.V."/>
            <person name="Luck J."/>
            <person name="Duffy B."/>
            <person name="Rodoni B."/>
        </authorList>
    </citation>
    <scope>NUCLEOTIDE SEQUENCE [LARGE SCALE GENOMIC DNA]</scope>
    <source>
        <strain evidence="2">CFBP 1232</strain>
    </source>
</reference>
<sequence length="42" mass="4850">MFYSGMVSIYCFRSMFFAPLLMTRRTLRRPHAGAEGYRAAVS</sequence>
<name>A0A830ZY70_ERWAM</name>
<dbReference type="Proteomes" id="UP000013111">
    <property type="component" value="Unassembled WGS sequence"/>
</dbReference>